<accession>A0AAE7CIE2</accession>
<proteinExistence type="predicted"/>
<sequence length="85" mass="9314">MEALTDPERGLPLELRGHRDLIPGGSLDLVRLKSPDNTTLQLPYDRIDYPIGEVRVALFAAIRRRTNAPTSEVTLRAMPGCSATG</sequence>
<evidence type="ECO:0000313" key="1">
    <source>
        <dbReference type="EMBL" id="QIT42217.1"/>
    </source>
</evidence>
<gene>
    <name evidence="1" type="ORF">HCX60_00635</name>
</gene>
<dbReference type="Proteomes" id="UP000502504">
    <property type="component" value="Chromosome"/>
</dbReference>
<dbReference type="EMBL" id="CP050692">
    <property type="protein sequence ID" value="QIT42217.1"/>
    <property type="molecule type" value="Genomic_DNA"/>
</dbReference>
<name>A0AAE7CIE2_STRAT</name>
<dbReference type="AlphaFoldDB" id="A0AAE7CIE2"/>
<evidence type="ECO:0000313" key="2">
    <source>
        <dbReference type="Proteomes" id="UP000502504"/>
    </source>
</evidence>
<dbReference type="RefSeq" id="WP_051780550.1">
    <property type="nucleotide sequence ID" value="NZ_CP050692.1"/>
</dbReference>
<reference evidence="1 2" key="1">
    <citation type="submission" date="2020-03" db="EMBL/GenBank/DDBJ databases">
        <title>Is there a link between lipid content and antibiotic production in Streptomyces?</title>
        <authorList>
            <person name="David M."/>
            <person name="Lejeune C."/>
            <person name="Abreu S."/>
            <person name="Thibessard A."/>
            <person name="Leblond P."/>
            <person name="Chaminade P."/>
            <person name="Virolle M.-J."/>
        </authorList>
    </citation>
    <scope>NUCLEOTIDE SEQUENCE [LARGE SCALE GENOMIC DNA]</scope>
    <source>
        <strain evidence="1 2">DSM 41481</strain>
    </source>
</reference>
<organism evidence="1 2">
    <name type="scientific">Streptomyces antibioticus</name>
    <dbReference type="NCBI Taxonomy" id="1890"/>
    <lineage>
        <taxon>Bacteria</taxon>
        <taxon>Bacillati</taxon>
        <taxon>Actinomycetota</taxon>
        <taxon>Actinomycetes</taxon>
        <taxon>Kitasatosporales</taxon>
        <taxon>Streptomycetaceae</taxon>
        <taxon>Streptomyces</taxon>
    </lineage>
</organism>
<protein>
    <submittedName>
        <fullName evidence="1">Uncharacterized protein</fullName>
    </submittedName>
</protein>